<sequence>MSPEDENVGSSETADRKPPRRSLARHLSELQLLLDQAPSFLALTQGREHVVAITNAAYLNLVGRPREDLVGKRIVEAVPELKEQGIEQLLDAVLDSGLQRTGAAVKIQFCDASTGAITERRVDFILQPIFDATSQTVGIFMQGLDVTDRELALEALRQADRNKDDFLAVLAHEMLNPLSASRVALQLLASTLTEAGPHTTRVLGLLQRQYEFLAALVEDLLDVSRIKLGKVSLTIEDVVLQEVVNTAIETARHRLDSGSHDLKVVAPPHAVTVRADRHRLVQVLTNLLINAAKFTPPRGTVSIELVQGSDEAQITVTDNGAGMTAEQAARAFDLFQQYSGQPAKGGGLGIGLALVRQLVELQGGAVRAHSPGPSQGTSITVSFPRAHQAASK</sequence>
<dbReference type="EC" id="2.7.13.3" evidence="2"/>
<dbReference type="CDD" id="cd00082">
    <property type="entry name" value="HisKA"/>
    <property type="match status" value="1"/>
</dbReference>
<dbReference type="InterPro" id="IPR000014">
    <property type="entry name" value="PAS"/>
</dbReference>
<dbReference type="PROSITE" id="PS50112">
    <property type="entry name" value="PAS"/>
    <property type="match status" value="1"/>
</dbReference>
<dbReference type="InterPro" id="IPR013656">
    <property type="entry name" value="PAS_4"/>
</dbReference>
<gene>
    <name evidence="7" type="ORF">I8E28_19990</name>
</gene>
<dbReference type="Gene3D" id="3.30.450.20">
    <property type="entry name" value="PAS domain"/>
    <property type="match status" value="1"/>
</dbReference>
<comment type="caution">
    <text evidence="7">The sequence shown here is derived from an EMBL/GenBank/DDBJ whole genome shotgun (WGS) entry which is preliminary data.</text>
</comment>
<evidence type="ECO:0000259" key="6">
    <source>
        <dbReference type="PROSITE" id="PS50112"/>
    </source>
</evidence>
<dbReference type="Gene3D" id="1.10.287.130">
    <property type="match status" value="1"/>
</dbReference>
<dbReference type="InterPro" id="IPR035965">
    <property type="entry name" value="PAS-like_dom_sf"/>
</dbReference>
<organism evidence="7 8">
    <name type="scientific">Ramlibacter algicola</name>
    <dbReference type="NCBI Taxonomy" id="2795217"/>
    <lineage>
        <taxon>Bacteria</taxon>
        <taxon>Pseudomonadati</taxon>
        <taxon>Pseudomonadota</taxon>
        <taxon>Betaproteobacteria</taxon>
        <taxon>Burkholderiales</taxon>
        <taxon>Comamonadaceae</taxon>
        <taxon>Ramlibacter</taxon>
    </lineage>
</organism>
<dbReference type="SMART" id="SM00091">
    <property type="entry name" value="PAS"/>
    <property type="match status" value="1"/>
</dbReference>
<dbReference type="PRINTS" id="PR00344">
    <property type="entry name" value="BCTRLSENSOR"/>
</dbReference>
<dbReference type="InterPro" id="IPR036890">
    <property type="entry name" value="HATPase_C_sf"/>
</dbReference>
<dbReference type="Pfam" id="PF02518">
    <property type="entry name" value="HATPase_c"/>
    <property type="match status" value="1"/>
</dbReference>
<evidence type="ECO:0000256" key="4">
    <source>
        <dbReference type="SAM" id="MobiDB-lite"/>
    </source>
</evidence>
<comment type="catalytic activity">
    <reaction evidence="1">
        <text>ATP + protein L-histidine = ADP + protein N-phospho-L-histidine.</text>
        <dbReference type="EC" id="2.7.13.3"/>
    </reaction>
</comment>
<dbReference type="AlphaFoldDB" id="A0A934Q5B0"/>
<feature type="region of interest" description="Disordered" evidence="4">
    <location>
        <begin position="367"/>
        <end position="392"/>
    </location>
</feature>
<keyword evidence="3" id="KW-0597">Phosphoprotein</keyword>
<dbReference type="SUPFAM" id="SSF55874">
    <property type="entry name" value="ATPase domain of HSP90 chaperone/DNA topoisomerase II/histidine kinase"/>
    <property type="match status" value="1"/>
</dbReference>
<dbReference type="SMART" id="SM00387">
    <property type="entry name" value="HATPase_c"/>
    <property type="match status" value="1"/>
</dbReference>
<dbReference type="InterPro" id="IPR003661">
    <property type="entry name" value="HisK_dim/P_dom"/>
</dbReference>
<evidence type="ECO:0000259" key="5">
    <source>
        <dbReference type="PROSITE" id="PS50109"/>
    </source>
</evidence>
<feature type="compositionally biased region" description="Polar residues" evidence="4">
    <location>
        <begin position="372"/>
        <end position="381"/>
    </location>
</feature>
<dbReference type="Proteomes" id="UP000617041">
    <property type="component" value="Unassembled WGS sequence"/>
</dbReference>
<evidence type="ECO:0000256" key="3">
    <source>
        <dbReference type="ARBA" id="ARBA00022553"/>
    </source>
</evidence>
<dbReference type="InterPro" id="IPR036097">
    <property type="entry name" value="HisK_dim/P_sf"/>
</dbReference>
<dbReference type="GO" id="GO:0000155">
    <property type="term" value="F:phosphorelay sensor kinase activity"/>
    <property type="evidence" value="ECO:0007669"/>
    <property type="project" value="InterPro"/>
</dbReference>
<accession>A0A934Q5B0</accession>
<feature type="region of interest" description="Disordered" evidence="4">
    <location>
        <begin position="1"/>
        <end position="21"/>
    </location>
</feature>
<dbReference type="SUPFAM" id="SSF55785">
    <property type="entry name" value="PYP-like sensor domain (PAS domain)"/>
    <property type="match status" value="1"/>
</dbReference>
<dbReference type="Pfam" id="PF08448">
    <property type="entry name" value="PAS_4"/>
    <property type="match status" value="1"/>
</dbReference>
<dbReference type="InterPro" id="IPR004358">
    <property type="entry name" value="Sig_transdc_His_kin-like_C"/>
</dbReference>
<protein>
    <recommendedName>
        <fullName evidence="2">histidine kinase</fullName>
        <ecNumber evidence="2">2.7.13.3</ecNumber>
    </recommendedName>
</protein>
<dbReference type="PANTHER" id="PTHR43547:SF2">
    <property type="entry name" value="HYBRID SIGNAL TRANSDUCTION HISTIDINE KINASE C"/>
    <property type="match status" value="1"/>
</dbReference>
<dbReference type="SUPFAM" id="SSF47384">
    <property type="entry name" value="Homodimeric domain of signal transducing histidine kinase"/>
    <property type="match status" value="1"/>
</dbReference>
<dbReference type="PANTHER" id="PTHR43547">
    <property type="entry name" value="TWO-COMPONENT HISTIDINE KINASE"/>
    <property type="match status" value="1"/>
</dbReference>
<keyword evidence="8" id="KW-1185">Reference proteome</keyword>
<name>A0A934Q5B0_9BURK</name>
<evidence type="ECO:0000313" key="8">
    <source>
        <dbReference type="Proteomes" id="UP000617041"/>
    </source>
</evidence>
<dbReference type="Pfam" id="PF00512">
    <property type="entry name" value="HisKA"/>
    <property type="match status" value="1"/>
</dbReference>
<reference evidence="7" key="1">
    <citation type="submission" date="2020-12" db="EMBL/GenBank/DDBJ databases">
        <title>Ramlibacter sp. nov., isolated from a freshwater alga, Cryptomonas.</title>
        <authorList>
            <person name="Kim H.M."/>
            <person name="Jeon C.O."/>
        </authorList>
    </citation>
    <scope>NUCLEOTIDE SEQUENCE</scope>
    <source>
        <strain evidence="7">CrO1</strain>
    </source>
</reference>
<dbReference type="EMBL" id="JAEDAO010000001">
    <property type="protein sequence ID" value="MBK0394896.1"/>
    <property type="molecule type" value="Genomic_DNA"/>
</dbReference>
<dbReference type="SMART" id="SM00388">
    <property type="entry name" value="HisKA"/>
    <property type="match status" value="1"/>
</dbReference>
<proteinExistence type="predicted"/>
<evidence type="ECO:0000256" key="2">
    <source>
        <dbReference type="ARBA" id="ARBA00012438"/>
    </source>
</evidence>
<feature type="domain" description="PAS" evidence="6">
    <location>
        <begin position="26"/>
        <end position="97"/>
    </location>
</feature>
<dbReference type="Gene3D" id="3.30.565.10">
    <property type="entry name" value="Histidine kinase-like ATPase, C-terminal domain"/>
    <property type="match status" value="1"/>
</dbReference>
<dbReference type="PROSITE" id="PS50109">
    <property type="entry name" value="HIS_KIN"/>
    <property type="match status" value="1"/>
</dbReference>
<dbReference type="RefSeq" id="WP_200789976.1">
    <property type="nucleotide sequence ID" value="NZ_JAEDAO010000001.1"/>
</dbReference>
<feature type="domain" description="Histidine kinase" evidence="5">
    <location>
        <begin position="169"/>
        <end position="387"/>
    </location>
</feature>
<evidence type="ECO:0000256" key="1">
    <source>
        <dbReference type="ARBA" id="ARBA00000085"/>
    </source>
</evidence>
<dbReference type="InterPro" id="IPR005467">
    <property type="entry name" value="His_kinase_dom"/>
</dbReference>
<evidence type="ECO:0000313" key="7">
    <source>
        <dbReference type="EMBL" id="MBK0394896.1"/>
    </source>
</evidence>
<dbReference type="InterPro" id="IPR003594">
    <property type="entry name" value="HATPase_dom"/>
</dbReference>